<dbReference type="RefSeq" id="XP_038982849.1">
    <property type="nucleotide sequence ID" value="XM_039126921.1"/>
</dbReference>
<dbReference type="RefSeq" id="XP_038982851.1">
    <property type="nucleotide sequence ID" value="XM_039126923.1"/>
</dbReference>
<evidence type="ECO:0000313" key="7">
    <source>
        <dbReference type="Proteomes" id="UP000228380"/>
    </source>
</evidence>
<gene>
    <name evidence="8 9 10 11" type="primary">LOC103713002</name>
</gene>
<dbReference type="Pfam" id="PF09532">
    <property type="entry name" value="FDF"/>
    <property type="match status" value="1"/>
</dbReference>
<evidence type="ECO:0000256" key="3">
    <source>
        <dbReference type="SAM" id="MobiDB-lite"/>
    </source>
</evidence>
<name>A0A8B9A861_PHODC</name>
<sequence>MVQDQLHLPESQAPTNMPNFTDPAHLTCTSAATTSHFAISNPADVFLSVSSDPSQLSHPLSSLSYSWIKSSFSSSNQDLNASMHSVSSKAGSSAIPILPLPSLPYSSSSILGSTTSPLTTLPPLLTPDQLTQSRPTASSSNQRLIPEREDMAAVLSPSSNPPSSVSSLPQEPLLPLRLLSQQGQGRVAQFTEEFDFTAMNEKFNKDEAWGSHGKVKLRRTKGNGMEENPIHDNVEVEEGYGQDPKLGHKPVYNKDDFFDNLSCNSLNRGSWSGRMKFSERMKLDTETFGEFQQGTPLGRGNHGPAHPGNFRGSDNRGRGYGYYGGRGHGGYRLV</sequence>
<dbReference type="RefSeq" id="XP_038982852.1">
    <property type="nucleotide sequence ID" value="XM_039126924.1"/>
</dbReference>
<evidence type="ECO:0000259" key="4">
    <source>
        <dbReference type="PROSITE" id="PS51512"/>
    </source>
</evidence>
<evidence type="ECO:0000313" key="11">
    <source>
        <dbReference type="RefSeq" id="XP_038982852.1"/>
    </source>
</evidence>
<dbReference type="InterPro" id="IPR019050">
    <property type="entry name" value="FDF_dom"/>
</dbReference>
<dbReference type="KEGG" id="pda:103713002"/>
<dbReference type="OrthoDB" id="21539at2759"/>
<feature type="domain" description="FFD box profile" evidence="5">
    <location>
        <begin position="250"/>
        <end position="265"/>
    </location>
</feature>
<dbReference type="GO" id="GO:0003729">
    <property type="term" value="F:mRNA binding"/>
    <property type="evidence" value="ECO:0007669"/>
    <property type="project" value="TreeGrafter"/>
</dbReference>
<dbReference type="GO" id="GO:0034063">
    <property type="term" value="P:stress granule assembly"/>
    <property type="evidence" value="ECO:0007669"/>
    <property type="project" value="TreeGrafter"/>
</dbReference>
<feature type="region of interest" description="Disordered" evidence="3">
    <location>
        <begin position="293"/>
        <end position="317"/>
    </location>
</feature>
<dbReference type="Proteomes" id="UP000228380">
    <property type="component" value="Chromosome 5"/>
</dbReference>
<evidence type="ECO:0000313" key="8">
    <source>
        <dbReference type="RefSeq" id="XP_038982849.1"/>
    </source>
</evidence>
<dbReference type="PANTHER" id="PTHR13586">
    <property type="entry name" value="SCD6 PROTEIN-RELATED"/>
    <property type="match status" value="1"/>
</dbReference>
<reference evidence="7" key="1">
    <citation type="journal article" date="2019" name="Nat. Commun.">
        <title>Genome-wide association mapping of date palm fruit traits.</title>
        <authorList>
            <person name="Hazzouri K.M."/>
            <person name="Gros-Balthazard M."/>
            <person name="Flowers J.M."/>
            <person name="Copetti D."/>
            <person name="Lemansour A."/>
            <person name="Lebrun M."/>
            <person name="Masmoudi K."/>
            <person name="Ferrand S."/>
            <person name="Dhar M.I."/>
            <person name="Fresquez Z.A."/>
            <person name="Rosas U."/>
            <person name="Zhang J."/>
            <person name="Talag J."/>
            <person name="Lee S."/>
            <person name="Kudrna D."/>
            <person name="Powell R.F."/>
            <person name="Leitch I.J."/>
            <person name="Krueger R.R."/>
            <person name="Wing R.A."/>
            <person name="Amiri K.M.A."/>
            <person name="Purugganan M.D."/>
        </authorList>
    </citation>
    <scope>NUCLEOTIDE SEQUENCE [LARGE SCALE GENOMIC DNA]</scope>
    <source>
        <strain evidence="7">cv. Khalas</strain>
    </source>
</reference>
<protein>
    <submittedName>
        <fullName evidence="8 9">Protein decapping 5-like isoform X1</fullName>
    </submittedName>
</protein>
<dbReference type="AlphaFoldDB" id="A0A8B9A861"/>
<feature type="short sequence motif" description="TFG box" evidence="2">
    <location>
        <begin position="272"/>
        <end position="292"/>
    </location>
</feature>
<evidence type="ECO:0000259" key="5">
    <source>
        <dbReference type="PROSITE" id="PS51513"/>
    </source>
</evidence>
<evidence type="ECO:0000313" key="10">
    <source>
        <dbReference type="RefSeq" id="XP_038982851.1"/>
    </source>
</evidence>
<dbReference type="SMART" id="SM01199">
    <property type="entry name" value="FDF"/>
    <property type="match status" value="1"/>
</dbReference>
<proteinExistence type="predicted"/>
<keyword evidence="7" id="KW-1185">Reference proteome</keyword>
<feature type="region of interest" description="Disordered" evidence="3">
    <location>
        <begin position="119"/>
        <end position="146"/>
    </location>
</feature>
<dbReference type="InterPro" id="IPR025762">
    <property type="entry name" value="DFDF"/>
</dbReference>
<dbReference type="GO" id="GO:0000932">
    <property type="term" value="C:P-body"/>
    <property type="evidence" value="ECO:0007669"/>
    <property type="project" value="TreeGrafter"/>
</dbReference>
<feature type="domain" description="DFDF" evidence="4">
    <location>
        <begin position="182"/>
        <end position="218"/>
    </location>
</feature>
<feature type="compositionally biased region" description="Polar residues" evidence="3">
    <location>
        <begin position="128"/>
        <end position="143"/>
    </location>
</feature>
<dbReference type="PROSITE" id="PS51536">
    <property type="entry name" value="TFG"/>
    <property type="match status" value="1"/>
</dbReference>
<dbReference type="InterPro" id="IPR025768">
    <property type="entry name" value="TFG_box"/>
</dbReference>
<dbReference type="PANTHER" id="PTHR13586:SF23">
    <property type="entry name" value="DECAPPING 5-LIKE PROTEIN-RELATED"/>
    <property type="match status" value="1"/>
</dbReference>
<reference evidence="8 9" key="2">
    <citation type="submission" date="2025-04" db="UniProtKB">
        <authorList>
            <consortium name="RefSeq"/>
        </authorList>
    </citation>
    <scope>IDENTIFICATION</scope>
    <source>
        <tissue evidence="8 9">Young leaves</tissue>
    </source>
</reference>
<organism evidence="7 10">
    <name type="scientific">Phoenix dactylifera</name>
    <name type="common">Date palm</name>
    <dbReference type="NCBI Taxonomy" id="42345"/>
    <lineage>
        <taxon>Eukaryota</taxon>
        <taxon>Viridiplantae</taxon>
        <taxon>Streptophyta</taxon>
        <taxon>Embryophyta</taxon>
        <taxon>Tracheophyta</taxon>
        <taxon>Spermatophyta</taxon>
        <taxon>Magnoliopsida</taxon>
        <taxon>Liliopsida</taxon>
        <taxon>Arecaceae</taxon>
        <taxon>Coryphoideae</taxon>
        <taxon>Phoeniceae</taxon>
        <taxon>Phoenix</taxon>
    </lineage>
</organism>
<evidence type="ECO:0000256" key="2">
    <source>
        <dbReference type="PROSITE-ProRule" id="PRU00869"/>
    </source>
</evidence>
<feature type="region of interest" description="Disordered" evidence="3">
    <location>
        <begin position="1"/>
        <end position="21"/>
    </location>
</feature>
<feature type="short sequence motif" description="FFD box" evidence="1">
    <location>
        <begin position="250"/>
        <end position="265"/>
    </location>
</feature>
<evidence type="ECO:0000256" key="1">
    <source>
        <dbReference type="PROSITE-ProRule" id="PRU00846"/>
    </source>
</evidence>
<dbReference type="PROSITE" id="PS51512">
    <property type="entry name" value="DFDF"/>
    <property type="match status" value="1"/>
</dbReference>
<dbReference type="RefSeq" id="XP_038982850.1">
    <property type="nucleotide sequence ID" value="XM_039126922.1"/>
</dbReference>
<evidence type="ECO:0000259" key="6">
    <source>
        <dbReference type="PROSITE" id="PS51536"/>
    </source>
</evidence>
<dbReference type="InterPro" id="IPR025761">
    <property type="entry name" value="FFD_box"/>
</dbReference>
<dbReference type="GeneID" id="103713002"/>
<dbReference type="PROSITE" id="PS51513">
    <property type="entry name" value="FFD"/>
    <property type="match status" value="1"/>
</dbReference>
<dbReference type="GO" id="GO:0033962">
    <property type="term" value="P:P-body assembly"/>
    <property type="evidence" value="ECO:0007669"/>
    <property type="project" value="TreeGrafter"/>
</dbReference>
<accession>A0A8B9A861</accession>
<evidence type="ECO:0000313" key="9">
    <source>
        <dbReference type="RefSeq" id="XP_038982850.1"/>
    </source>
</evidence>
<feature type="domain" description="TFG box profile" evidence="6">
    <location>
        <begin position="272"/>
        <end position="292"/>
    </location>
</feature>